<dbReference type="AlphaFoldDB" id="A0A0C2XUB9"/>
<accession>A0A0C2XUB9</accession>
<dbReference type="Proteomes" id="UP000053424">
    <property type="component" value="Unassembled WGS sequence"/>
</dbReference>
<proteinExistence type="predicted"/>
<organism evidence="2 3">
    <name type="scientific">Hebeloma cylindrosporum</name>
    <dbReference type="NCBI Taxonomy" id="76867"/>
    <lineage>
        <taxon>Eukaryota</taxon>
        <taxon>Fungi</taxon>
        <taxon>Dikarya</taxon>
        <taxon>Basidiomycota</taxon>
        <taxon>Agaricomycotina</taxon>
        <taxon>Agaricomycetes</taxon>
        <taxon>Agaricomycetidae</taxon>
        <taxon>Agaricales</taxon>
        <taxon>Agaricineae</taxon>
        <taxon>Hymenogastraceae</taxon>
        <taxon>Hebeloma</taxon>
    </lineage>
</organism>
<gene>
    <name evidence="2" type="ORF">M413DRAFT_27633</name>
</gene>
<protein>
    <recommendedName>
        <fullName evidence="1">F-box domain-containing protein</fullName>
    </recommendedName>
</protein>
<dbReference type="InterPro" id="IPR036047">
    <property type="entry name" value="F-box-like_dom_sf"/>
</dbReference>
<sequence>MTVADLPTELIFEISNHLGKTSQIHLAVTCRRFHEVLIPQILEGHLIHLQNRHLHSRPLVDPIDRSGIHTVSDKDKYHRSVHSLIARASKVDSVILRLQQLYSLKKFASILNACAGHPNLAVSIIGSAGGQRDGDDGRGPFAFSFMELNPVPHVEDIDVEIGSRWGIFSPLLKSIPLFVRRYLGAMKRKKDNPLPAPAFNSFTYSAIVRKPKYPLSLIAEPKLTSISIKSDTLFLPTLYPFALDLLNSSSITRLSLSHITLNVFDWTLILPSLSMKSLTEFSIADVQIPFPDLLKFFQRHPSITTLDLTNNLPIVTFPSSNSALPLLGTFTSSPYLVPLLQRISSVAPSALLELRLLGCGPSNPDSRIDRSSSPER</sequence>
<dbReference type="CDD" id="cd09917">
    <property type="entry name" value="F-box_SF"/>
    <property type="match status" value="1"/>
</dbReference>
<evidence type="ECO:0000313" key="3">
    <source>
        <dbReference type="Proteomes" id="UP000053424"/>
    </source>
</evidence>
<dbReference type="SUPFAM" id="SSF81383">
    <property type="entry name" value="F-box domain"/>
    <property type="match status" value="1"/>
</dbReference>
<evidence type="ECO:0000259" key="1">
    <source>
        <dbReference type="PROSITE" id="PS50181"/>
    </source>
</evidence>
<reference evidence="2 3" key="1">
    <citation type="submission" date="2014-04" db="EMBL/GenBank/DDBJ databases">
        <authorList>
            <consortium name="DOE Joint Genome Institute"/>
            <person name="Kuo A."/>
            <person name="Gay G."/>
            <person name="Dore J."/>
            <person name="Kohler A."/>
            <person name="Nagy L.G."/>
            <person name="Floudas D."/>
            <person name="Copeland A."/>
            <person name="Barry K.W."/>
            <person name="Cichocki N."/>
            <person name="Veneault-Fourrey C."/>
            <person name="LaButti K."/>
            <person name="Lindquist E.A."/>
            <person name="Lipzen A."/>
            <person name="Lundell T."/>
            <person name="Morin E."/>
            <person name="Murat C."/>
            <person name="Sun H."/>
            <person name="Tunlid A."/>
            <person name="Henrissat B."/>
            <person name="Grigoriev I.V."/>
            <person name="Hibbett D.S."/>
            <person name="Martin F."/>
            <person name="Nordberg H.P."/>
            <person name="Cantor M.N."/>
            <person name="Hua S.X."/>
        </authorList>
    </citation>
    <scope>NUCLEOTIDE SEQUENCE [LARGE SCALE GENOMIC DNA]</scope>
    <source>
        <strain evidence="3">h7</strain>
    </source>
</reference>
<keyword evidence="3" id="KW-1185">Reference proteome</keyword>
<reference evidence="3" key="2">
    <citation type="submission" date="2015-01" db="EMBL/GenBank/DDBJ databases">
        <title>Evolutionary Origins and Diversification of the Mycorrhizal Mutualists.</title>
        <authorList>
            <consortium name="DOE Joint Genome Institute"/>
            <consortium name="Mycorrhizal Genomics Consortium"/>
            <person name="Kohler A."/>
            <person name="Kuo A."/>
            <person name="Nagy L.G."/>
            <person name="Floudas D."/>
            <person name="Copeland A."/>
            <person name="Barry K.W."/>
            <person name="Cichocki N."/>
            <person name="Veneault-Fourrey C."/>
            <person name="LaButti K."/>
            <person name="Lindquist E.A."/>
            <person name="Lipzen A."/>
            <person name="Lundell T."/>
            <person name="Morin E."/>
            <person name="Murat C."/>
            <person name="Riley R."/>
            <person name="Ohm R."/>
            <person name="Sun H."/>
            <person name="Tunlid A."/>
            <person name="Henrissat B."/>
            <person name="Grigoriev I.V."/>
            <person name="Hibbett D.S."/>
            <person name="Martin F."/>
        </authorList>
    </citation>
    <scope>NUCLEOTIDE SEQUENCE [LARGE SCALE GENOMIC DNA]</scope>
    <source>
        <strain evidence="3">h7</strain>
    </source>
</reference>
<feature type="domain" description="F-box" evidence="1">
    <location>
        <begin position="1"/>
        <end position="37"/>
    </location>
</feature>
<dbReference type="PROSITE" id="PS50181">
    <property type="entry name" value="FBOX"/>
    <property type="match status" value="1"/>
</dbReference>
<dbReference type="HOGENOM" id="CLU_035830_0_0_1"/>
<dbReference type="Pfam" id="PF00646">
    <property type="entry name" value="F-box"/>
    <property type="match status" value="1"/>
</dbReference>
<name>A0A0C2XUB9_HEBCY</name>
<evidence type="ECO:0000313" key="2">
    <source>
        <dbReference type="EMBL" id="KIM41243.1"/>
    </source>
</evidence>
<dbReference type="OrthoDB" id="3071324at2759"/>
<dbReference type="InterPro" id="IPR001810">
    <property type="entry name" value="F-box_dom"/>
</dbReference>
<dbReference type="SUPFAM" id="SSF52047">
    <property type="entry name" value="RNI-like"/>
    <property type="match status" value="1"/>
</dbReference>
<dbReference type="EMBL" id="KN831780">
    <property type="protein sequence ID" value="KIM41243.1"/>
    <property type="molecule type" value="Genomic_DNA"/>
</dbReference>